<evidence type="ECO:0000313" key="3">
    <source>
        <dbReference type="Proteomes" id="UP001163152"/>
    </source>
</evidence>
<organism evidence="2 3">
    <name type="scientific">Thermocoleostomius sinensis A174</name>
    <dbReference type="NCBI Taxonomy" id="2016057"/>
    <lineage>
        <taxon>Bacteria</taxon>
        <taxon>Bacillati</taxon>
        <taxon>Cyanobacteriota</taxon>
        <taxon>Cyanophyceae</taxon>
        <taxon>Oculatellales</taxon>
        <taxon>Oculatellaceae</taxon>
        <taxon>Thermocoleostomius</taxon>
    </lineage>
</organism>
<accession>A0A9E8ZGF4</accession>
<evidence type="ECO:0000313" key="2">
    <source>
        <dbReference type="EMBL" id="WAL62683.1"/>
    </source>
</evidence>
<dbReference type="AlphaFoldDB" id="A0A9E8ZGF4"/>
<dbReference type="EMBL" id="CP113797">
    <property type="protein sequence ID" value="WAL62683.1"/>
    <property type="molecule type" value="Genomic_DNA"/>
</dbReference>
<dbReference type="Proteomes" id="UP001163152">
    <property type="component" value="Chromosome"/>
</dbReference>
<protein>
    <submittedName>
        <fullName evidence="2">Uncharacterized protein</fullName>
    </submittedName>
</protein>
<proteinExistence type="predicted"/>
<sequence length="152" mass="17235">MASSDQVKRYLAYWFQLGKPLVLNDGQETLLPQPVLQNNHYSPEFEACWNRVLEFDGHRCYLEGTSQSIHELLSSQWEIESCARCAMPVPMVSLGAQTLDCPCNDLNTWPNNELPQPRSPIDSQAQLNQIRDRLLKRATSPVPSPATPRKAE</sequence>
<dbReference type="RefSeq" id="WP_268613021.1">
    <property type="nucleotide sequence ID" value="NZ_CP113797.1"/>
</dbReference>
<keyword evidence="3" id="KW-1185">Reference proteome</keyword>
<gene>
    <name evidence="2" type="ORF">OXH18_12030</name>
</gene>
<reference evidence="2" key="1">
    <citation type="submission" date="2022-12" db="EMBL/GenBank/DDBJ databases">
        <title>Polyphasic identification of a Novel Hot-Spring Cyanobacterium Ocullathermofonsia sinensis gen nov. sp. nov. and Genomic Insights on its Adaptations to the Thermal Habitat.</title>
        <authorList>
            <person name="Daroch M."/>
            <person name="Tang J."/>
            <person name="Jiang Y."/>
        </authorList>
    </citation>
    <scope>NUCLEOTIDE SEQUENCE</scope>
    <source>
        <strain evidence="2">PKUAC-SCTA174</strain>
    </source>
</reference>
<feature type="region of interest" description="Disordered" evidence="1">
    <location>
        <begin position="133"/>
        <end position="152"/>
    </location>
</feature>
<evidence type="ECO:0000256" key="1">
    <source>
        <dbReference type="SAM" id="MobiDB-lite"/>
    </source>
</evidence>
<dbReference type="KEGG" id="tsin:OXH18_12030"/>
<name>A0A9E8ZGF4_9CYAN</name>